<dbReference type="RefSeq" id="WP_144304353.1">
    <property type="nucleotide sequence ID" value="NZ_QMIE01000020.1"/>
</dbReference>
<proteinExistence type="predicted"/>
<evidence type="ECO:0000313" key="2">
    <source>
        <dbReference type="Proteomes" id="UP000448292"/>
    </source>
</evidence>
<name>A0A7M3MB37_9BACT</name>
<reference evidence="1 2" key="1">
    <citation type="submission" date="2018-06" db="EMBL/GenBank/DDBJ databases">
        <title>Complete genome of Desulfovibrio indonesiensis P37SLT.</title>
        <authorList>
            <person name="Crispim J.S."/>
            <person name="Vidigal P.M.P."/>
            <person name="Silva L.C.F."/>
            <person name="Laguardia C.N."/>
            <person name="Araujo L.C."/>
            <person name="Dias R.S."/>
            <person name="Sousa M.P."/>
            <person name="Paula S.O."/>
            <person name="Silva C."/>
        </authorList>
    </citation>
    <scope>NUCLEOTIDE SEQUENCE [LARGE SCALE GENOMIC DNA]</scope>
    <source>
        <strain evidence="1 2">P37SLT</strain>
    </source>
</reference>
<comment type="caution">
    <text evidence="1">The sequence shown here is derived from an EMBL/GenBank/DDBJ whole genome shotgun (WGS) entry which is preliminary data.</text>
</comment>
<gene>
    <name evidence="1" type="ORF">DPQ33_16630</name>
</gene>
<protein>
    <recommendedName>
        <fullName evidence="3">Glycine zipper domain-containing protein</fullName>
    </recommendedName>
</protein>
<dbReference type="Proteomes" id="UP000448292">
    <property type="component" value="Unassembled WGS sequence"/>
</dbReference>
<dbReference type="OrthoDB" id="5402098at2"/>
<evidence type="ECO:0000313" key="1">
    <source>
        <dbReference type="EMBL" id="TVM14849.1"/>
    </source>
</evidence>
<evidence type="ECO:0008006" key="3">
    <source>
        <dbReference type="Google" id="ProtNLM"/>
    </source>
</evidence>
<dbReference type="AlphaFoldDB" id="A0A7M3MB37"/>
<organism evidence="1 2">
    <name type="scientific">Oceanidesulfovibrio indonesiensis</name>
    <dbReference type="NCBI Taxonomy" id="54767"/>
    <lineage>
        <taxon>Bacteria</taxon>
        <taxon>Pseudomonadati</taxon>
        <taxon>Thermodesulfobacteriota</taxon>
        <taxon>Desulfovibrionia</taxon>
        <taxon>Desulfovibrionales</taxon>
        <taxon>Desulfovibrionaceae</taxon>
        <taxon>Oceanidesulfovibrio</taxon>
    </lineage>
</organism>
<sequence>MQRFYPKPILLLLIASMLAIPLLGCETKRSAGTAIGGAAGAGLGYAVAGGGPGQRAAGAAIGLALGALAGYAIGDYLESRDRERVAYTLEQQPSNQPVNWQNPDTGYQWQATPYEAYRRDGRVYRKVRIGVDNNNDGYYDEWTTATAYRRDDGSWEIVSYD</sequence>
<accession>A0A7M3MB37</accession>
<dbReference type="EMBL" id="QMIE01000020">
    <property type="protein sequence ID" value="TVM14849.1"/>
    <property type="molecule type" value="Genomic_DNA"/>
</dbReference>
<keyword evidence="2" id="KW-1185">Reference proteome</keyword>